<keyword evidence="3" id="KW-0547">Nucleotide-binding</keyword>
<evidence type="ECO:0000256" key="5">
    <source>
        <dbReference type="ARBA" id="ARBA00023004"/>
    </source>
</evidence>
<dbReference type="GO" id="GO:0005829">
    <property type="term" value="C:cytosol"/>
    <property type="evidence" value="ECO:0007669"/>
    <property type="project" value="TreeGrafter"/>
</dbReference>
<dbReference type="OrthoDB" id="1741334at2759"/>
<evidence type="ECO:0000313" key="9">
    <source>
        <dbReference type="Proteomes" id="UP000593567"/>
    </source>
</evidence>
<keyword evidence="5" id="KW-0408">Iron</keyword>
<protein>
    <submittedName>
        <fullName evidence="8">NUBP1</fullName>
    </submittedName>
</protein>
<organism evidence="8 9">
    <name type="scientific">Bugula neritina</name>
    <name type="common">Brown bryozoan</name>
    <name type="synonym">Sertularia neritina</name>
    <dbReference type="NCBI Taxonomy" id="10212"/>
    <lineage>
        <taxon>Eukaryota</taxon>
        <taxon>Metazoa</taxon>
        <taxon>Spiralia</taxon>
        <taxon>Lophotrochozoa</taxon>
        <taxon>Bryozoa</taxon>
        <taxon>Gymnolaemata</taxon>
        <taxon>Cheilostomatida</taxon>
        <taxon>Flustrina</taxon>
        <taxon>Buguloidea</taxon>
        <taxon>Bugulidae</taxon>
        <taxon>Bugula</taxon>
    </lineage>
</organism>
<keyword evidence="2" id="KW-0479">Metal-binding</keyword>
<sequence length="182" mass="19693">MESVPEHCPGTESEQAGKASACEGCPNQKICASSTPAPPDPAIPIINERFSEVKHKILVLSGKGGVGKSTVSSQIARGLATDENVSVALLDIDICGPSLPTIMGVEGEQVHQSGSGWSPIYIEDNLALMSVGFLLPRYFITITSITAHQYFSLLIYVCIFNMYQRPIFRITILGVLFEELTY</sequence>
<proteinExistence type="predicted"/>
<evidence type="ECO:0000256" key="1">
    <source>
        <dbReference type="ARBA" id="ARBA00022485"/>
    </source>
</evidence>
<dbReference type="EMBL" id="VXIV02002942">
    <property type="protein sequence ID" value="KAF6021879.1"/>
    <property type="molecule type" value="Genomic_DNA"/>
</dbReference>
<keyword evidence="7" id="KW-0812">Transmembrane</keyword>
<feature type="transmembrane region" description="Helical" evidence="7">
    <location>
        <begin position="138"/>
        <end position="159"/>
    </location>
</feature>
<dbReference type="GO" id="GO:0046872">
    <property type="term" value="F:metal ion binding"/>
    <property type="evidence" value="ECO:0007669"/>
    <property type="project" value="UniProtKB-KW"/>
</dbReference>
<keyword evidence="9" id="KW-1185">Reference proteome</keyword>
<dbReference type="GO" id="GO:0140663">
    <property type="term" value="F:ATP-dependent FeS chaperone activity"/>
    <property type="evidence" value="ECO:0007669"/>
    <property type="project" value="InterPro"/>
</dbReference>
<evidence type="ECO:0000256" key="2">
    <source>
        <dbReference type="ARBA" id="ARBA00022723"/>
    </source>
</evidence>
<dbReference type="GO" id="GO:0005524">
    <property type="term" value="F:ATP binding"/>
    <property type="evidence" value="ECO:0007669"/>
    <property type="project" value="UniProtKB-KW"/>
</dbReference>
<dbReference type="InterPro" id="IPR027417">
    <property type="entry name" value="P-loop_NTPase"/>
</dbReference>
<keyword evidence="7" id="KW-0472">Membrane</keyword>
<dbReference type="GO" id="GO:0016226">
    <property type="term" value="P:iron-sulfur cluster assembly"/>
    <property type="evidence" value="ECO:0007669"/>
    <property type="project" value="InterPro"/>
</dbReference>
<keyword evidence="4" id="KW-0067">ATP-binding</keyword>
<dbReference type="Pfam" id="PF10609">
    <property type="entry name" value="ParA"/>
    <property type="match status" value="1"/>
</dbReference>
<comment type="caution">
    <text evidence="8">The sequence shown here is derived from an EMBL/GenBank/DDBJ whole genome shotgun (WGS) entry which is preliminary data.</text>
</comment>
<keyword evidence="7" id="KW-1133">Transmembrane helix</keyword>
<dbReference type="SUPFAM" id="SSF52540">
    <property type="entry name" value="P-loop containing nucleoside triphosphate hydrolases"/>
    <property type="match status" value="1"/>
</dbReference>
<dbReference type="Gene3D" id="3.40.50.300">
    <property type="entry name" value="P-loop containing nucleotide triphosphate hydrolases"/>
    <property type="match status" value="1"/>
</dbReference>
<evidence type="ECO:0000256" key="3">
    <source>
        <dbReference type="ARBA" id="ARBA00022741"/>
    </source>
</evidence>
<evidence type="ECO:0000256" key="7">
    <source>
        <dbReference type="SAM" id="Phobius"/>
    </source>
</evidence>
<dbReference type="InterPro" id="IPR019591">
    <property type="entry name" value="Mrp/NBP35_ATP-bd"/>
</dbReference>
<dbReference type="GO" id="GO:0051539">
    <property type="term" value="F:4 iron, 4 sulfur cluster binding"/>
    <property type="evidence" value="ECO:0007669"/>
    <property type="project" value="UniProtKB-KW"/>
</dbReference>
<evidence type="ECO:0000256" key="6">
    <source>
        <dbReference type="ARBA" id="ARBA00023014"/>
    </source>
</evidence>
<dbReference type="PANTHER" id="PTHR23264:SF35">
    <property type="entry name" value="CYTOSOLIC FE-S CLUSTER ASSEMBLY FACTOR NUBP1"/>
    <property type="match status" value="1"/>
</dbReference>
<reference evidence="8" key="1">
    <citation type="submission" date="2020-06" db="EMBL/GenBank/DDBJ databases">
        <title>Draft genome of Bugula neritina, a colonial animal packing powerful symbionts and potential medicines.</title>
        <authorList>
            <person name="Rayko M."/>
        </authorList>
    </citation>
    <scope>NUCLEOTIDE SEQUENCE [LARGE SCALE GENOMIC DNA]</scope>
    <source>
        <strain evidence="8">Kwan_BN1</strain>
    </source>
</reference>
<evidence type="ECO:0000313" key="8">
    <source>
        <dbReference type="EMBL" id="KAF6021879.1"/>
    </source>
</evidence>
<keyword evidence="1" id="KW-0004">4Fe-4S</keyword>
<dbReference type="PANTHER" id="PTHR23264">
    <property type="entry name" value="NUCLEOTIDE-BINDING PROTEIN NBP35 YEAST -RELATED"/>
    <property type="match status" value="1"/>
</dbReference>
<dbReference type="Proteomes" id="UP000593567">
    <property type="component" value="Unassembled WGS sequence"/>
</dbReference>
<evidence type="ECO:0000256" key="4">
    <source>
        <dbReference type="ARBA" id="ARBA00022840"/>
    </source>
</evidence>
<gene>
    <name evidence="8" type="ORF">EB796_019815</name>
</gene>
<name>A0A7J7J6L6_BUGNE</name>
<keyword evidence="6" id="KW-0411">Iron-sulfur</keyword>
<accession>A0A7J7J6L6</accession>
<dbReference type="AlphaFoldDB" id="A0A7J7J6L6"/>
<dbReference type="InterPro" id="IPR033756">
    <property type="entry name" value="YlxH/NBP35"/>
</dbReference>